<proteinExistence type="predicted"/>
<dbReference type="EMBL" id="CAFBOJ010000016">
    <property type="protein sequence ID" value="CAB4972806.1"/>
    <property type="molecule type" value="Genomic_DNA"/>
</dbReference>
<name>A0A6J7LWB6_9ZZZZ</name>
<accession>A0A6J7LWB6</accession>
<organism evidence="1">
    <name type="scientific">freshwater metagenome</name>
    <dbReference type="NCBI Taxonomy" id="449393"/>
    <lineage>
        <taxon>unclassified sequences</taxon>
        <taxon>metagenomes</taxon>
        <taxon>ecological metagenomes</taxon>
    </lineage>
</organism>
<dbReference type="AlphaFoldDB" id="A0A6J7LWB6"/>
<evidence type="ECO:0000313" key="1">
    <source>
        <dbReference type="EMBL" id="CAB4972806.1"/>
    </source>
</evidence>
<reference evidence="1" key="1">
    <citation type="submission" date="2020-05" db="EMBL/GenBank/DDBJ databases">
        <authorList>
            <person name="Chiriac C."/>
            <person name="Salcher M."/>
            <person name="Ghai R."/>
            <person name="Kavagutti S V."/>
        </authorList>
    </citation>
    <scope>NUCLEOTIDE SEQUENCE</scope>
</reference>
<protein>
    <submittedName>
        <fullName evidence="1">Unannotated protein</fullName>
    </submittedName>
</protein>
<sequence>MRKSFEKAGWTFEGVLHDLFVENERGVDYYSYAISKFGK</sequence>
<gene>
    <name evidence="1" type="ORF">UFOPK3937_00252</name>
</gene>